<sequence length="193" mass="20424">MASDESGSAAPRRADARRNRARVLAAAEQVFGDQGVAGSTEEVARRAGVSIGTVFRHFPTKQELLAAIVKDLLRRLEEEADLLVRDGDPATALFTFFAHLVAEAAEKKTIVELLAGVGTAVPIDAAIDGFADTLARLLAKAQAAGSVDRGVTTDDVLALLISTTQGAVRGEWDSHRRQRVLSIIFAGLAAPPR</sequence>
<dbReference type="SUPFAM" id="SSF46689">
    <property type="entry name" value="Homeodomain-like"/>
    <property type="match status" value="1"/>
</dbReference>
<dbReference type="Gene3D" id="1.10.357.10">
    <property type="entry name" value="Tetracycline Repressor, domain 2"/>
    <property type="match status" value="1"/>
</dbReference>
<accession>A0ABW7WRG5</accession>
<keyword evidence="1" id="KW-0805">Transcription regulation</keyword>
<gene>
    <name evidence="6" type="ORF">ACH49W_00265</name>
</gene>
<dbReference type="SUPFAM" id="SSF48498">
    <property type="entry name" value="Tetracyclin repressor-like, C-terminal domain"/>
    <property type="match status" value="1"/>
</dbReference>
<dbReference type="Pfam" id="PF21597">
    <property type="entry name" value="TetR_C_43"/>
    <property type="match status" value="1"/>
</dbReference>
<dbReference type="InterPro" id="IPR023772">
    <property type="entry name" value="DNA-bd_HTH_TetR-type_CS"/>
</dbReference>
<dbReference type="InterPro" id="IPR009057">
    <property type="entry name" value="Homeodomain-like_sf"/>
</dbReference>
<protein>
    <submittedName>
        <fullName evidence="6">TetR/AcrR family transcriptional regulator</fullName>
    </submittedName>
</protein>
<evidence type="ECO:0000313" key="7">
    <source>
        <dbReference type="Proteomes" id="UP001611415"/>
    </source>
</evidence>
<dbReference type="PROSITE" id="PS01081">
    <property type="entry name" value="HTH_TETR_1"/>
    <property type="match status" value="1"/>
</dbReference>
<dbReference type="InterPro" id="IPR036271">
    <property type="entry name" value="Tet_transcr_reg_TetR-rel_C_sf"/>
</dbReference>
<feature type="DNA-binding region" description="H-T-H motif" evidence="4">
    <location>
        <begin position="39"/>
        <end position="58"/>
    </location>
</feature>
<proteinExistence type="predicted"/>
<keyword evidence="3" id="KW-0804">Transcription</keyword>
<dbReference type="PROSITE" id="PS50977">
    <property type="entry name" value="HTH_TETR_2"/>
    <property type="match status" value="1"/>
</dbReference>
<dbReference type="Pfam" id="PF00440">
    <property type="entry name" value="TetR_N"/>
    <property type="match status" value="1"/>
</dbReference>
<evidence type="ECO:0000256" key="1">
    <source>
        <dbReference type="ARBA" id="ARBA00023015"/>
    </source>
</evidence>
<feature type="domain" description="HTH tetR-type" evidence="5">
    <location>
        <begin position="17"/>
        <end position="76"/>
    </location>
</feature>
<dbReference type="EMBL" id="JBIRYO010000001">
    <property type="protein sequence ID" value="MFI2471786.1"/>
    <property type="molecule type" value="Genomic_DNA"/>
</dbReference>
<evidence type="ECO:0000256" key="2">
    <source>
        <dbReference type="ARBA" id="ARBA00023125"/>
    </source>
</evidence>
<evidence type="ECO:0000256" key="3">
    <source>
        <dbReference type="ARBA" id="ARBA00023163"/>
    </source>
</evidence>
<evidence type="ECO:0000256" key="4">
    <source>
        <dbReference type="PROSITE-ProRule" id="PRU00335"/>
    </source>
</evidence>
<dbReference type="InterPro" id="IPR049445">
    <property type="entry name" value="TetR_SbtR-like_C"/>
</dbReference>
<organism evidence="6 7">
    <name type="scientific">Nocardia xishanensis</name>
    <dbReference type="NCBI Taxonomy" id="238964"/>
    <lineage>
        <taxon>Bacteria</taxon>
        <taxon>Bacillati</taxon>
        <taxon>Actinomycetota</taxon>
        <taxon>Actinomycetes</taxon>
        <taxon>Mycobacteriales</taxon>
        <taxon>Nocardiaceae</taxon>
        <taxon>Nocardia</taxon>
    </lineage>
</organism>
<dbReference type="PRINTS" id="PR00455">
    <property type="entry name" value="HTHTETR"/>
</dbReference>
<keyword evidence="2 4" id="KW-0238">DNA-binding</keyword>
<dbReference type="InterPro" id="IPR050109">
    <property type="entry name" value="HTH-type_TetR-like_transc_reg"/>
</dbReference>
<comment type="caution">
    <text evidence="6">The sequence shown here is derived from an EMBL/GenBank/DDBJ whole genome shotgun (WGS) entry which is preliminary data.</text>
</comment>
<evidence type="ECO:0000259" key="5">
    <source>
        <dbReference type="PROSITE" id="PS50977"/>
    </source>
</evidence>
<dbReference type="RefSeq" id="WP_397090288.1">
    <property type="nucleotide sequence ID" value="NZ_JBIRYO010000001.1"/>
</dbReference>
<dbReference type="PANTHER" id="PTHR30055:SF234">
    <property type="entry name" value="HTH-TYPE TRANSCRIPTIONAL REGULATOR BETI"/>
    <property type="match status" value="1"/>
</dbReference>
<dbReference type="PANTHER" id="PTHR30055">
    <property type="entry name" value="HTH-TYPE TRANSCRIPTIONAL REGULATOR RUTR"/>
    <property type="match status" value="1"/>
</dbReference>
<reference evidence="6 7" key="1">
    <citation type="submission" date="2024-10" db="EMBL/GenBank/DDBJ databases">
        <title>The Natural Products Discovery Center: Release of the First 8490 Sequenced Strains for Exploring Actinobacteria Biosynthetic Diversity.</title>
        <authorList>
            <person name="Kalkreuter E."/>
            <person name="Kautsar S.A."/>
            <person name="Yang D."/>
            <person name="Bader C.D."/>
            <person name="Teijaro C.N."/>
            <person name="Fluegel L."/>
            <person name="Davis C.M."/>
            <person name="Simpson J.R."/>
            <person name="Lauterbach L."/>
            <person name="Steele A.D."/>
            <person name="Gui C."/>
            <person name="Meng S."/>
            <person name="Li G."/>
            <person name="Viehrig K."/>
            <person name="Ye F."/>
            <person name="Su P."/>
            <person name="Kiefer A.F."/>
            <person name="Nichols A."/>
            <person name="Cepeda A.J."/>
            <person name="Yan W."/>
            <person name="Fan B."/>
            <person name="Jiang Y."/>
            <person name="Adhikari A."/>
            <person name="Zheng C.-J."/>
            <person name="Schuster L."/>
            <person name="Cowan T.M."/>
            <person name="Smanski M.J."/>
            <person name="Chevrette M.G."/>
            <person name="De Carvalho L.P.S."/>
            <person name="Shen B."/>
        </authorList>
    </citation>
    <scope>NUCLEOTIDE SEQUENCE [LARGE SCALE GENOMIC DNA]</scope>
    <source>
        <strain evidence="6 7">NPDC019275</strain>
    </source>
</reference>
<evidence type="ECO:0000313" key="6">
    <source>
        <dbReference type="EMBL" id="MFI2471786.1"/>
    </source>
</evidence>
<dbReference type="Proteomes" id="UP001611415">
    <property type="component" value="Unassembled WGS sequence"/>
</dbReference>
<name>A0ABW7WRG5_9NOCA</name>
<keyword evidence="7" id="KW-1185">Reference proteome</keyword>
<dbReference type="InterPro" id="IPR001647">
    <property type="entry name" value="HTH_TetR"/>
</dbReference>